<dbReference type="PANTHER" id="PTHR23303">
    <property type="entry name" value="CARBOXYPEPTIDASE REGULATORY REGION-CONTAINING"/>
    <property type="match status" value="1"/>
</dbReference>
<dbReference type="Pfam" id="PF13620">
    <property type="entry name" value="CarboxypepD_reg"/>
    <property type="match status" value="2"/>
</dbReference>
<evidence type="ECO:0000256" key="1">
    <source>
        <dbReference type="ARBA" id="ARBA00022729"/>
    </source>
</evidence>
<sequence length="954" mass="98819">MMTTPTPPDPNAQGSSPAGKLLLALVGAAALIAALVFMRGTAGEDAEPEDQAQAQTRDGASPKGQKPVSSSAKGPREVRVGASGAVTSRAGTPVEGALVSLAPLAVDDQDGDEGVITTRTDASGHWQLDALAPGRYALSATATDHLPGVRPDVRLKITGDNAGLDLILDVGGSLLSGTVHDVTGGVVEDARVRVIPVEGILALREPDSFFALTDAEGRFGVQVPDGRFRVSASHPDYSRDTTVLDIEGGDRSQDFRLVPMGVVAGVVRRASDDAPVPEAWVTWSRQEQIALPNGDQIAIDKPGGRTRTDEQGRFELRGLSAGMINLSARAPGLASDAPVQLPVAIAERVEDVVVRVVEAQDVAGRVVSAETGEGIAGVRVQARSRAIPGAPGATSGEDGSFVLAGLLPGSYGVEAEAEASGWILDGAPPTVTVTEGAAAESSLRVVLAKAPAIRGRVDPPTRAEVRIELDPDNIRVGSGMVQFAGGVSTMSDAETGVFELSPVLPGSYTLVARAADGRGGTVEVEVPQGGAGLDEVIIPLERRATVAGTIRDAKGATVSRASVRVRREAKGNSSLSVVVNGQELTAISSPTSTEGRYAITGLDAGSWLVEVVDDDGAPIPWADGSTAPLELSLAQAETREPFDLSVQARDGRIAGVVRDAEGNPVPEAWVRASFVPDKAKPEDDEDEPGTSRREVAMVVTSDASGPKARPPVLTDAEGRFELTGLRVGSYRLDAEADGGANTATLDAVRPDADVILTLAPLGRLEGRVLSNGKPADCIARLSGPSQRTVRVRDGRFEVERLQPGAYTVTASTGDGSTSQPVTIEAGDTAEVELVMERFATITGTVIDAEGEPIEKAEILVGSGTGGRIEVSREDDDIPIFTDAEGKFTAKAAAGGRVILVQGPDSPMPIAIKPINVVAGEDQDLGEIRQQDMSGMVMQEGDGPPDEDVDVVEEG</sequence>
<accession>A6G246</accession>
<dbReference type="Proteomes" id="UP000005801">
    <property type="component" value="Unassembled WGS sequence"/>
</dbReference>
<evidence type="ECO:0000313" key="5">
    <source>
        <dbReference type="Proteomes" id="UP000005801"/>
    </source>
</evidence>
<feature type="transmembrane region" description="Helical" evidence="3">
    <location>
        <begin position="21"/>
        <end position="38"/>
    </location>
</feature>
<gene>
    <name evidence="4" type="ORF">PPSIR1_20349</name>
</gene>
<dbReference type="GO" id="GO:0030246">
    <property type="term" value="F:carbohydrate binding"/>
    <property type="evidence" value="ECO:0007669"/>
    <property type="project" value="InterPro"/>
</dbReference>
<keyword evidence="1" id="KW-0732">Signal</keyword>
<dbReference type="InterPro" id="IPR013784">
    <property type="entry name" value="Carb-bd-like_fold"/>
</dbReference>
<dbReference type="STRING" id="391625.PPSIR1_20349"/>
<comment type="caution">
    <text evidence="4">The sequence shown here is derived from an EMBL/GenBank/DDBJ whole genome shotgun (WGS) entry which is preliminary data.</text>
</comment>
<reference evidence="4 5" key="1">
    <citation type="submission" date="2007-06" db="EMBL/GenBank/DDBJ databases">
        <authorList>
            <person name="Shimkets L."/>
            <person name="Ferriera S."/>
            <person name="Johnson J."/>
            <person name="Kravitz S."/>
            <person name="Beeson K."/>
            <person name="Sutton G."/>
            <person name="Rogers Y.-H."/>
            <person name="Friedman R."/>
            <person name="Frazier M."/>
            <person name="Venter J.C."/>
        </authorList>
    </citation>
    <scope>NUCLEOTIDE SEQUENCE [LARGE SCALE GENOMIC DNA]</scope>
    <source>
        <strain evidence="4 5">SIR-1</strain>
    </source>
</reference>
<name>A6G246_9BACT</name>
<dbReference type="InterPro" id="IPR008969">
    <property type="entry name" value="CarboxyPept-like_regulatory"/>
</dbReference>
<dbReference type="EMBL" id="ABCS01000014">
    <property type="protein sequence ID" value="EDM80015.1"/>
    <property type="molecule type" value="Genomic_DNA"/>
</dbReference>
<evidence type="ECO:0000256" key="2">
    <source>
        <dbReference type="SAM" id="MobiDB-lite"/>
    </source>
</evidence>
<dbReference type="PANTHER" id="PTHR23303:SF14">
    <property type="entry name" value="BOS COMPLEX SUBUNIT NOMO1-RELATED"/>
    <property type="match status" value="1"/>
</dbReference>
<evidence type="ECO:0000313" key="4">
    <source>
        <dbReference type="EMBL" id="EDM80015.1"/>
    </source>
</evidence>
<dbReference type="InterPro" id="IPR051417">
    <property type="entry name" value="SDr/BOS_complex"/>
</dbReference>
<dbReference type="SUPFAM" id="SSF49452">
    <property type="entry name" value="Starch-binding domain-like"/>
    <property type="match status" value="4"/>
</dbReference>
<feature type="compositionally biased region" description="Acidic residues" evidence="2">
    <location>
        <begin position="942"/>
        <end position="954"/>
    </location>
</feature>
<keyword evidence="5" id="KW-1185">Reference proteome</keyword>
<dbReference type="RefSeq" id="WP_006970795.1">
    <property type="nucleotide sequence ID" value="NZ_ABCS01000014.1"/>
</dbReference>
<keyword evidence="3" id="KW-0812">Transmembrane</keyword>
<dbReference type="OrthoDB" id="5491003at2"/>
<organism evidence="4 5">
    <name type="scientific">Plesiocystis pacifica SIR-1</name>
    <dbReference type="NCBI Taxonomy" id="391625"/>
    <lineage>
        <taxon>Bacteria</taxon>
        <taxon>Pseudomonadati</taxon>
        <taxon>Myxococcota</taxon>
        <taxon>Polyangia</taxon>
        <taxon>Nannocystales</taxon>
        <taxon>Nannocystaceae</taxon>
        <taxon>Plesiocystis</taxon>
    </lineage>
</organism>
<dbReference type="AlphaFoldDB" id="A6G246"/>
<feature type="region of interest" description="Disordered" evidence="2">
    <location>
        <begin position="43"/>
        <end position="87"/>
    </location>
</feature>
<feature type="region of interest" description="Disordered" evidence="2">
    <location>
        <begin position="931"/>
        <end position="954"/>
    </location>
</feature>
<dbReference type="Gene3D" id="2.60.40.1120">
    <property type="entry name" value="Carboxypeptidase-like, regulatory domain"/>
    <property type="match status" value="6"/>
</dbReference>
<keyword evidence="3" id="KW-1133">Transmembrane helix</keyword>
<keyword evidence="3" id="KW-0472">Membrane</keyword>
<proteinExistence type="predicted"/>
<protein>
    <submittedName>
        <fullName evidence="4">Uncharacterized protein</fullName>
    </submittedName>
</protein>
<dbReference type="SUPFAM" id="SSF49464">
    <property type="entry name" value="Carboxypeptidase regulatory domain-like"/>
    <property type="match status" value="4"/>
</dbReference>
<evidence type="ECO:0000256" key="3">
    <source>
        <dbReference type="SAM" id="Phobius"/>
    </source>
</evidence>
<dbReference type="eggNOG" id="COG4932">
    <property type="taxonomic scope" value="Bacteria"/>
</dbReference>